<organism evidence="2 3">
    <name type="scientific">Characodon lateralis</name>
    <dbReference type="NCBI Taxonomy" id="208331"/>
    <lineage>
        <taxon>Eukaryota</taxon>
        <taxon>Metazoa</taxon>
        <taxon>Chordata</taxon>
        <taxon>Craniata</taxon>
        <taxon>Vertebrata</taxon>
        <taxon>Euteleostomi</taxon>
        <taxon>Actinopterygii</taxon>
        <taxon>Neopterygii</taxon>
        <taxon>Teleostei</taxon>
        <taxon>Neoteleostei</taxon>
        <taxon>Acanthomorphata</taxon>
        <taxon>Ovalentaria</taxon>
        <taxon>Atherinomorphae</taxon>
        <taxon>Cyprinodontiformes</taxon>
        <taxon>Goodeidae</taxon>
        <taxon>Characodon</taxon>
    </lineage>
</organism>
<reference evidence="2 3" key="1">
    <citation type="submission" date="2021-06" db="EMBL/GenBank/DDBJ databases">
        <authorList>
            <person name="Palmer J.M."/>
        </authorList>
    </citation>
    <scope>NUCLEOTIDE SEQUENCE [LARGE SCALE GENOMIC DNA]</scope>
    <source>
        <strain evidence="2 3">CL_MEX2019</strain>
        <tissue evidence="2">Muscle</tissue>
    </source>
</reference>
<sequence>MCVFMPAHTSVFFTFFLLLLFLQYSFLLQNKKSEIIHTLQDMFSARCISWSDGTCLVLFYYLIYMLTSSIFALHHGSPTPVLESYSPAAFKRIPASTHLNQMNGSILGLSQT</sequence>
<gene>
    <name evidence="2" type="ORF">CHARACLAT_014823</name>
</gene>
<name>A0ABU7DGP0_9TELE</name>
<keyword evidence="1" id="KW-0472">Membrane</keyword>
<keyword evidence="3" id="KW-1185">Reference proteome</keyword>
<evidence type="ECO:0000256" key="1">
    <source>
        <dbReference type="SAM" id="Phobius"/>
    </source>
</evidence>
<dbReference type="EMBL" id="JAHUTJ010025716">
    <property type="protein sequence ID" value="MED6274283.1"/>
    <property type="molecule type" value="Genomic_DNA"/>
</dbReference>
<evidence type="ECO:0000313" key="2">
    <source>
        <dbReference type="EMBL" id="MED6274283.1"/>
    </source>
</evidence>
<accession>A0ABU7DGP0</accession>
<feature type="transmembrane region" description="Helical" evidence="1">
    <location>
        <begin position="43"/>
        <end position="63"/>
    </location>
</feature>
<dbReference type="Proteomes" id="UP001352852">
    <property type="component" value="Unassembled WGS sequence"/>
</dbReference>
<keyword evidence="1" id="KW-0812">Transmembrane</keyword>
<evidence type="ECO:0000313" key="3">
    <source>
        <dbReference type="Proteomes" id="UP001352852"/>
    </source>
</evidence>
<comment type="caution">
    <text evidence="2">The sequence shown here is derived from an EMBL/GenBank/DDBJ whole genome shotgun (WGS) entry which is preliminary data.</text>
</comment>
<protein>
    <submittedName>
        <fullName evidence="2">Uncharacterized protein</fullName>
    </submittedName>
</protein>
<keyword evidence="1" id="KW-1133">Transmembrane helix</keyword>
<proteinExistence type="predicted"/>